<keyword evidence="1" id="KW-0472">Membrane</keyword>
<sequence>MLVFQGSRLGFIPVLVFIGDTIGTVAMFEIALICGLFQVLLEAIIYKIKRFFPPWWRTCSS</sequence>
<organism evidence="2 3">
    <name type="scientific">Tritonibacter aquimaris</name>
    <dbReference type="NCBI Taxonomy" id="2663379"/>
    <lineage>
        <taxon>Bacteria</taxon>
        <taxon>Pseudomonadati</taxon>
        <taxon>Pseudomonadota</taxon>
        <taxon>Alphaproteobacteria</taxon>
        <taxon>Rhodobacterales</taxon>
        <taxon>Paracoccaceae</taxon>
        <taxon>Tritonibacter</taxon>
    </lineage>
</organism>
<dbReference type="AlphaFoldDB" id="A0A844B3T6"/>
<evidence type="ECO:0000313" key="3">
    <source>
        <dbReference type="Proteomes" id="UP000436694"/>
    </source>
</evidence>
<keyword evidence="1" id="KW-0812">Transmembrane</keyword>
<dbReference type="RefSeq" id="WP_153548940.1">
    <property type="nucleotide sequence ID" value="NZ_WIXK01000010.1"/>
</dbReference>
<dbReference type="EMBL" id="WIXK01000010">
    <property type="protein sequence ID" value="MQY44046.1"/>
    <property type="molecule type" value="Genomic_DNA"/>
</dbReference>
<proteinExistence type="predicted"/>
<reference evidence="2 3" key="1">
    <citation type="submission" date="2019-10" db="EMBL/GenBank/DDBJ databases">
        <title>Epibacterium sp. nov., isolated from seawater.</title>
        <authorList>
            <person name="Zhang X."/>
            <person name="Li N."/>
        </authorList>
    </citation>
    <scope>NUCLEOTIDE SEQUENCE [LARGE SCALE GENOMIC DNA]</scope>
    <source>
        <strain evidence="2 3">SM1969</strain>
    </source>
</reference>
<name>A0A844B3T6_9RHOB</name>
<evidence type="ECO:0000256" key="1">
    <source>
        <dbReference type="SAM" id="Phobius"/>
    </source>
</evidence>
<comment type="caution">
    <text evidence="2">The sequence shown here is derived from an EMBL/GenBank/DDBJ whole genome shotgun (WGS) entry which is preliminary data.</text>
</comment>
<gene>
    <name evidence="2" type="ORF">GG681_15475</name>
</gene>
<feature type="transmembrane region" description="Helical" evidence="1">
    <location>
        <begin position="12"/>
        <end position="41"/>
    </location>
</feature>
<accession>A0A844B3T6</accession>
<protein>
    <submittedName>
        <fullName evidence="2">Uncharacterized protein</fullName>
    </submittedName>
</protein>
<evidence type="ECO:0000313" key="2">
    <source>
        <dbReference type="EMBL" id="MQY44046.1"/>
    </source>
</evidence>
<dbReference type="Proteomes" id="UP000436694">
    <property type="component" value="Unassembled WGS sequence"/>
</dbReference>
<keyword evidence="1" id="KW-1133">Transmembrane helix</keyword>
<keyword evidence="3" id="KW-1185">Reference proteome</keyword>